<keyword evidence="3" id="KW-0804">Transcription</keyword>
<dbReference type="GO" id="GO:0000976">
    <property type="term" value="F:transcription cis-regulatory region binding"/>
    <property type="evidence" value="ECO:0007669"/>
    <property type="project" value="TreeGrafter"/>
</dbReference>
<dbReference type="InterPro" id="IPR009057">
    <property type="entry name" value="Homeodomain-like_sf"/>
</dbReference>
<sequence length="206" mass="22165">MADIPDRRARRRAETQDEILGLALGVMAEEGVAGLSMSTVARRLGVQPPSLYRYFPSRTAVYDALFERGQRQYLDAVRRAAEPHPPGLRALGASYEAGAQWIMDNQVLAQLLFWRPVPGFAPSPQAYAPALDIHAHFAGLIRGAVERGELHPDAAGDDGLALAASLIAGLVSQQLANEPDAGCTEGRYTRLVPRLPGVLASVYPPS</sequence>
<dbReference type="Gene3D" id="1.10.357.10">
    <property type="entry name" value="Tetracycline Repressor, domain 2"/>
    <property type="match status" value="1"/>
</dbReference>
<organism evidence="6 7">
    <name type="scientific">Nonomuraea montanisoli</name>
    <dbReference type="NCBI Taxonomy" id="2741721"/>
    <lineage>
        <taxon>Bacteria</taxon>
        <taxon>Bacillati</taxon>
        <taxon>Actinomycetota</taxon>
        <taxon>Actinomycetes</taxon>
        <taxon>Streptosporangiales</taxon>
        <taxon>Streptosporangiaceae</taxon>
        <taxon>Nonomuraea</taxon>
    </lineage>
</organism>
<evidence type="ECO:0000256" key="1">
    <source>
        <dbReference type="ARBA" id="ARBA00023015"/>
    </source>
</evidence>
<gene>
    <name evidence="6" type="ORF">HTZ77_09045</name>
</gene>
<dbReference type="InterPro" id="IPR001647">
    <property type="entry name" value="HTH_TetR"/>
</dbReference>
<proteinExistence type="predicted"/>
<dbReference type="PROSITE" id="PS50977">
    <property type="entry name" value="HTH_TETR_2"/>
    <property type="match status" value="1"/>
</dbReference>
<dbReference type="AlphaFoldDB" id="A0A7Y6I4T6"/>
<dbReference type="SUPFAM" id="SSF46689">
    <property type="entry name" value="Homeodomain-like"/>
    <property type="match status" value="1"/>
</dbReference>
<dbReference type="GO" id="GO:0003700">
    <property type="term" value="F:DNA-binding transcription factor activity"/>
    <property type="evidence" value="ECO:0007669"/>
    <property type="project" value="TreeGrafter"/>
</dbReference>
<keyword evidence="1" id="KW-0805">Transcription regulation</keyword>
<reference evidence="6 7" key="1">
    <citation type="submission" date="2020-06" db="EMBL/GenBank/DDBJ databases">
        <title>Nonomuraea sp. SMC257, a novel actinomycete isolated from soil.</title>
        <authorList>
            <person name="Chanama M."/>
        </authorList>
    </citation>
    <scope>NUCLEOTIDE SEQUENCE [LARGE SCALE GENOMIC DNA]</scope>
    <source>
        <strain evidence="6 7">SMC257</strain>
    </source>
</reference>
<dbReference type="Pfam" id="PF00440">
    <property type="entry name" value="TetR_N"/>
    <property type="match status" value="1"/>
</dbReference>
<keyword evidence="7" id="KW-1185">Reference proteome</keyword>
<protein>
    <submittedName>
        <fullName evidence="6">TetR/AcrR family transcriptional regulator</fullName>
    </submittedName>
</protein>
<dbReference type="Proteomes" id="UP000586042">
    <property type="component" value="Unassembled WGS sequence"/>
</dbReference>
<evidence type="ECO:0000313" key="6">
    <source>
        <dbReference type="EMBL" id="NUW31571.1"/>
    </source>
</evidence>
<dbReference type="PANTHER" id="PTHR30055:SF234">
    <property type="entry name" value="HTH-TYPE TRANSCRIPTIONAL REGULATOR BETI"/>
    <property type="match status" value="1"/>
</dbReference>
<evidence type="ECO:0000256" key="3">
    <source>
        <dbReference type="ARBA" id="ARBA00023163"/>
    </source>
</evidence>
<name>A0A7Y6I4T6_9ACTN</name>
<feature type="domain" description="HTH tetR-type" evidence="5">
    <location>
        <begin position="13"/>
        <end position="73"/>
    </location>
</feature>
<dbReference type="PANTHER" id="PTHR30055">
    <property type="entry name" value="HTH-TYPE TRANSCRIPTIONAL REGULATOR RUTR"/>
    <property type="match status" value="1"/>
</dbReference>
<dbReference type="RefSeq" id="WP_175589013.1">
    <property type="nucleotide sequence ID" value="NZ_JABWGN010000003.1"/>
</dbReference>
<evidence type="ECO:0000256" key="2">
    <source>
        <dbReference type="ARBA" id="ARBA00023125"/>
    </source>
</evidence>
<dbReference type="PRINTS" id="PR00455">
    <property type="entry name" value="HTHTETR"/>
</dbReference>
<feature type="DNA-binding region" description="H-T-H motif" evidence="4">
    <location>
        <begin position="36"/>
        <end position="55"/>
    </location>
</feature>
<comment type="caution">
    <text evidence="6">The sequence shown here is derived from an EMBL/GenBank/DDBJ whole genome shotgun (WGS) entry which is preliminary data.</text>
</comment>
<dbReference type="EMBL" id="JABWGN010000003">
    <property type="protein sequence ID" value="NUW31571.1"/>
    <property type="molecule type" value="Genomic_DNA"/>
</dbReference>
<accession>A0A7Y6I4T6</accession>
<evidence type="ECO:0000313" key="7">
    <source>
        <dbReference type="Proteomes" id="UP000586042"/>
    </source>
</evidence>
<keyword evidence="2 4" id="KW-0238">DNA-binding</keyword>
<evidence type="ECO:0000259" key="5">
    <source>
        <dbReference type="PROSITE" id="PS50977"/>
    </source>
</evidence>
<evidence type="ECO:0000256" key="4">
    <source>
        <dbReference type="PROSITE-ProRule" id="PRU00335"/>
    </source>
</evidence>
<dbReference type="InterPro" id="IPR050109">
    <property type="entry name" value="HTH-type_TetR-like_transc_reg"/>
</dbReference>